<keyword evidence="1" id="KW-0732">Signal</keyword>
<sequence length="251" mass="27135">MFRSSLFAAACSQRTVRRLAGLALTLATLSPAARAQAPDTAFTRLVQKNQFALVSTGARFSGPGWDKLEQDIRKSTLVLVGEDHGMAQIPGFAAAVGQVLKPKLYVAEIDKYQARDLSRLAAQPGLPTAFSREYPMALSFYSWAEEFELARALQAQGAALVGVEQVGSATPGRLLGLMADQTKHKASQAYLRKTAAAFQAQDRRDLVAGTYHHSTVNTLRPATLDSLRAATRAESPAVRQMLRDFEASVAI</sequence>
<dbReference type="EMBL" id="SEWE01000107">
    <property type="protein sequence ID" value="RYU73164.1"/>
    <property type="molecule type" value="Genomic_DNA"/>
</dbReference>
<dbReference type="OrthoDB" id="128385at2"/>
<evidence type="ECO:0000256" key="1">
    <source>
        <dbReference type="SAM" id="SignalP"/>
    </source>
</evidence>
<dbReference type="RefSeq" id="WP_129920724.1">
    <property type="nucleotide sequence ID" value="NZ_SEWE01000013.1"/>
</dbReference>
<protein>
    <recommendedName>
        <fullName evidence="5">Haem-binding uptake Tiki superfamily ChaN domain-containing protein</fullName>
    </recommendedName>
</protein>
<dbReference type="EMBL" id="SEWE01000013">
    <property type="protein sequence ID" value="RYU80534.1"/>
    <property type="molecule type" value="Genomic_DNA"/>
</dbReference>
<dbReference type="AlphaFoldDB" id="A0A4Q5LGJ4"/>
<organism evidence="3 4">
    <name type="scientific">Hymenobacter persicinus</name>
    <dbReference type="NCBI Taxonomy" id="2025506"/>
    <lineage>
        <taxon>Bacteria</taxon>
        <taxon>Pseudomonadati</taxon>
        <taxon>Bacteroidota</taxon>
        <taxon>Cytophagia</taxon>
        <taxon>Cytophagales</taxon>
        <taxon>Hymenobacteraceae</taxon>
        <taxon>Hymenobacter</taxon>
    </lineage>
</organism>
<feature type="signal peptide" evidence="1">
    <location>
        <begin position="1"/>
        <end position="35"/>
    </location>
</feature>
<feature type="chain" id="PRO_5044608299" description="Haem-binding uptake Tiki superfamily ChaN domain-containing protein" evidence="1">
    <location>
        <begin position="36"/>
        <end position="251"/>
    </location>
</feature>
<reference evidence="3 4" key="1">
    <citation type="submission" date="2019-02" db="EMBL/GenBank/DDBJ databases">
        <title>Bacterial novel species isolated from soil.</title>
        <authorList>
            <person name="Jung H.-Y."/>
        </authorList>
    </citation>
    <scope>NUCLEOTIDE SEQUENCE [LARGE SCALE GENOMIC DNA]</scope>
    <source>
        <strain evidence="3 4">1-3-3-3</strain>
    </source>
</reference>
<proteinExistence type="predicted"/>
<gene>
    <name evidence="3" type="ORF">EWM57_08560</name>
    <name evidence="2" type="ORF">EWM57_20770</name>
</gene>
<accession>A0A4Q5LGJ4</accession>
<name>A0A4Q5LGJ4_9BACT</name>
<evidence type="ECO:0000313" key="3">
    <source>
        <dbReference type="EMBL" id="RYU80534.1"/>
    </source>
</evidence>
<dbReference type="Proteomes" id="UP000294155">
    <property type="component" value="Unassembled WGS sequence"/>
</dbReference>
<evidence type="ECO:0008006" key="5">
    <source>
        <dbReference type="Google" id="ProtNLM"/>
    </source>
</evidence>
<keyword evidence="4" id="KW-1185">Reference proteome</keyword>
<comment type="caution">
    <text evidence="3">The sequence shown here is derived from an EMBL/GenBank/DDBJ whole genome shotgun (WGS) entry which is preliminary data.</text>
</comment>
<evidence type="ECO:0000313" key="4">
    <source>
        <dbReference type="Proteomes" id="UP000294155"/>
    </source>
</evidence>
<evidence type="ECO:0000313" key="2">
    <source>
        <dbReference type="EMBL" id="RYU73164.1"/>
    </source>
</evidence>